<protein>
    <recommendedName>
        <fullName evidence="2">Linalool dehydratase/isomerase domain-containing protein</fullName>
    </recommendedName>
</protein>
<dbReference type="InterPro" id="IPR041411">
    <property type="entry name" value="Ldi"/>
</dbReference>
<feature type="domain" description="Linalool dehydratase/isomerase" evidence="2">
    <location>
        <begin position="219"/>
        <end position="520"/>
    </location>
</feature>
<dbReference type="AlphaFoldDB" id="A0A417Y4L8"/>
<keyword evidence="1" id="KW-1133">Transmembrane helix</keyword>
<evidence type="ECO:0000313" key="3">
    <source>
        <dbReference type="EMBL" id="RHW27628.1"/>
    </source>
</evidence>
<proteinExistence type="predicted"/>
<evidence type="ECO:0000313" key="4">
    <source>
        <dbReference type="Proteomes" id="UP000283644"/>
    </source>
</evidence>
<dbReference type="OrthoDB" id="3561361at2"/>
<feature type="transmembrane region" description="Helical" evidence="1">
    <location>
        <begin position="99"/>
        <end position="116"/>
    </location>
</feature>
<organism evidence="3 4">
    <name type="scientific">Nocardioides immobilis</name>
    <dbReference type="NCBI Taxonomy" id="2049295"/>
    <lineage>
        <taxon>Bacteria</taxon>
        <taxon>Bacillati</taxon>
        <taxon>Actinomycetota</taxon>
        <taxon>Actinomycetes</taxon>
        <taxon>Propionibacteriales</taxon>
        <taxon>Nocardioidaceae</taxon>
        <taxon>Nocardioides</taxon>
    </lineage>
</organism>
<comment type="caution">
    <text evidence="3">The sequence shown here is derived from an EMBL/GenBank/DDBJ whole genome shotgun (WGS) entry which is preliminary data.</text>
</comment>
<feature type="transmembrane region" description="Helical" evidence="1">
    <location>
        <begin position="122"/>
        <end position="141"/>
    </location>
</feature>
<reference evidence="3 4" key="1">
    <citation type="submission" date="2018-09" db="EMBL/GenBank/DDBJ databases">
        <title>Genome sequencing of Nocardioides immobilis CCTCC AB 2017083 for comparison to Nocardioides silvaticus.</title>
        <authorList>
            <person name="Li C."/>
            <person name="Wang G."/>
        </authorList>
    </citation>
    <scope>NUCLEOTIDE SEQUENCE [LARGE SCALE GENOMIC DNA]</scope>
    <source>
        <strain evidence="3 4">CCTCC AB 2017083</strain>
    </source>
</reference>
<dbReference type="EMBL" id="QXGH01000012">
    <property type="protein sequence ID" value="RHW27628.1"/>
    <property type="molecule type" value="Genomic_DNA"/>
</dbReference>
<evidence type="ECO:0000256" key="1">
    <source>
        <dbReference type="SAM" id="Phobius"/>
    </source>
</evidence>
<evidence type="ECO:0000259" key="2">
    <source>
        <dbReference type="Pfam" id="PF18566"/>
    </source>
</evidence>
<dbReference type="Proteomes" id="UP000283644">
    <property type="component" value="Unassembled WGS sequence"/>
</dbReference>
<sequence>MTIPATDERVQLLLPSPTRAVPPTTARRQRRAILTYSALWALGALPGLLDLGTAWTATGLGLVLPGGGLAYGGHPVLALLAVAAVVLSVFTWWATGPTVLPPLMWLGSAVLGGLVADPGATATQVVVLSLGPALIVTAVGVHRLRHVRQARTGARLNERLRDVEFVITGPPGLDVRVPVTEHSAQDLAHLRYALDLALQPIDSFVGFTKIDQFREAATRYQLNALGYSLSMAQFTRTPAFTGYLAEGQRNAIEKMLDRRIWGYWAVENAWGNLDLDRDPVDNSENIMLTGFHGLMVGMYETLNDDRFSRPGALTYRWNDDVGYVNDYGSLAASIHRNVQRSPYALFPCEPNWIYTVCNTFGMNTMVSHDRLHGTGYFPAVEARLRDSYETEFLRPDGRIIGVRSSHLGLSWNLWAGPSIQLTTSYWMHAALPDIAQRTWWLLREQELRTEGDTVATRPGVSARLDPGNYQLGTDTYSQVVTLMAGREVGDEDLAAQVQRGLDEREEVTEADGAWRYANASGLANLYANLGRFGRRSGLRDLVTFGTPEAWRRGPVLAEVAYPDVLVAKAVTDGVALDLVLRPGAGPVRTVLLVERLVPGREYAVTGAAQSTYVADADGTAAIEIDLGGRQEVRIAPR</sequence>
<keyword evidence="1" id="KW-0472">Membrane</keyword>
<dbReference type="Pfam" id="PF18566">
    <property type="entry name" value="Ldi"/>
    <property type="match status" value="1"/>
</dbReference>
<keyword evidence="1" id="KW-0812">Transmembrane</keyword>
<feature type="transmembrane region" description="Helical" evidence="1">
    <location>
        <begin position="69"/>
        <end position="92"/>
    </location>
</feature>
<dbReference type="RefSeq" id="WP_118924464.1">
    <property type="nucleotide sequence ID" value="NZ_QXGH01000012.1"/>
</dbReference>
<name>A0A417Y4L8_9ACTN</name>
<feature type="transmembrane region" description="Helical" evidence="1">
    <location>
        <begin position="32"/>
        <end position="49"/>
    </location>
</feature>
<keyword evidence="4" id="KW-1185">Reference proteome</keyword>
<gene>
    <name evidence="3" type="ORF">D0Z08_08085</name>
</gene>
<accession>A0A417Y4L8</accession>